<dbReference type="Proteomes" id="UP000324513">
    <property type="component" value="Unassembled WGS sequence"/>
</dbReference>
<accession>A0ABY3NAD5</accession>
<dbReference type="EMBL" id="VNHK01000028">
    <property type="protein sequence ID" value="TYO83760.1"/>
    <property type="molecule type" value="Genomic_DNA"/>
</dbReference>
<protein>
    <submittedName>
        <fullName evidence="1">Uncharacterized protein</fullName>
    </submittedName>
</protein>
<reference evidence="1 2" key="1">
    <citation type="submission" date="2019-07" db="EMBL/GenBank/DDBJ databases">
        <title>Genomic Encyclopedia of Archaeal and Bacterial Type Strains, Phase II (KMG-II): from individual species to whole genera.</title>
        <authorList>
            <person name="Goeker M."/>
        </authorList>
    </citation>
    <scope>NUCLEOTIDE SEQUENCE [LARGE SCALE GENOMIC DNA]</scope>
    <source>
        <strain evidence="1 2">DSM 14571</strain>
    </source>
</reference>
<evidence type="ECO:0000313" key="2">
    <source>
        <dbReference type="Proteomes" id="UP000324513"/>
    </source>
</evidence>
<name>A0ABY3NAD5_ELIMR</name>
<proteinExistence type="predicted"/>
<dbReference type="RefSeq" id="WP_065082209.1">
    <property type="nucleotide sequence ID" value="NZ_FLSS01000022.1"/>
</dbReference>
<sequence length="103" mass="11888">MGVDYSANKGIGFMVNHNEFEDNEDFDIREYLEEVLRGTGYQYFEVGEGAYTGETNEVYVVLSDFKPIQDLEERAQKLKDFLLQLHLVSEDSEYDLVGGLEVY</sequence>
<keyword evidence="2" id="KW-1185">Reference proteome</keyword>
<comment type="caution">
    <text evidence="1">The sequence shown here is derived from an EMBL/GenBank/DDBJ whole genome shotgun (WGS) entry which is preliminary data.</text>
</comment>
<evidence type="ECO:0000313" key="1">
    <source>
        <dbReference type="EMBL" id="TYO83760.1"/>
    </source>
</evidence>
<gene>
    <name evidence="1" type="ORF">LX74_04052</name>
</gene>
<organism evidence="1 2">
    <name type="scientific">Elizabethkingia miricola</name>
    <name type="common">Chryseobacterium miricola</name>
    <dbReference type="NCBI Taxonomy" id="172045"/>
    <lineage>
        <taxon>Bacteria</taxon>
        <taxon>Pseudomonadati</taxon>
        <taxon>Bacteroidota</taxon>
        <taxon>Flavobacteriia</taxon>
        <taxon>Flavobacteriales</taxon>
        <taxon>Weeksellaceae</taxon>
        <taxon>Elizabethkingia</taxon>
    </lineage>
</organism>